<dbReference type="AlphaFoldDB" id="A0EGI4"/>
<sequence>MNKYLCFMFQELLIIFIKTINFGISHFYRDEKSQTLRFNAYILKGLQYNHMEEIMRIKLINLNNLIIKNNSIKVISKVYIEM</sequence>
<protein>
    <submittedName>
        <fullName evidence="1">Uncharacterized protein</fullName>
    </submittedName>
</protein>
<dbReference type="OMA" id="VISKVYI"/>
<keyword evidence="2" id="KW-1185">Reference proteome</keyword>
<organism evidence="1 2">
    <name type="scientific">Paramecium tetraurelia</name>
    <dbReference type="NCBI Taxonomy" id="5888"/>
    <lineage>
        <taxon>Eukaryota</taxon>
        <taxon>Sar</taxon>
        <taxon>Alveolata</taxon>
        <taxon>Ciliophora</taxon>
        <taxon>Intramacronucleata</taxon>
        <taxon>Oligohymenophorea</taxon>
        <taxon>Peniculida</taxon>
        <taxon>Parameciidae</taxon>
        <taxon>Paramecium</taxon>
    </lineage>
</organism>
<reference evidence="1 2" key="1">
    <citation type="journal article" date="2006" name="Nature">
        <title>Global trends of whole-genome duplications revealed by the ciliate Paramecium tetraurelia.</title>
        <authorList>
            <consortium name="Genoscope"/>
            <person name="Aury J.-M."/>
            <person name="Jaillon O."/>
            <person name="Duret L."/>
            <person name="Noel B."/>
            <person name="Jubin C."/>
            <person name="Porcel B.M."/>
            <person name="Segurens B."/>
            <person name="Daubin V."/>
            <person name="Anthouard V."/>
            <person name="Aiach N."/>
            <person name="Arnaiz O."/>
            <person name="Billaut A."/>
            <person name="Beisson J."/>
            <person name="Blanc I."/>
            <person name="Bouhouche K."/>
            <person name="Camara F."/>
            <person name="Duharcourt S."/>
            <person name="Guigo R."/>
            <person name="Gogendeau D."/>
            <person name="Katinka M."/>
            <person name="Keller A.-M."/>
            <person name="Kissmehl R."/>
            <person name="Klotz C."/>
            <person name="Koll F."/>
            <person name="Le Moue A."/>
            <person name="Lepere C."/>
            <person name="Malinsky S."/>
            <person name="Nowacki M."/>
            <person name="Nowak J.K."/>
            <person name="Plattner H."/>
            <person name="Poulain J."/>
            <person name="Ruiz F."/>
            <person name="Serrano V."/>
            <person name="Zagulski M."/>
            <person name="Dessen P."/>
            <person name="Betermier M."/>
            <person name="Weissenbach J."/>
            <person name="Scarpelli C."/>
            <person name="Schachter V."/>
            <person name="Sperling L."/>
            <person name="Meyer E."/>
            <person name="Cohen J."/>
            <person name="Wincker P."/>
        </authorList>
    </citation>
    <scope>NUCLEOTIDE SEQUENCE [LARGE SCALE GENOMIC DNA]</scope>
    <source>
        <strain evidence="1 2">Stock d4-2</strain>
    </source>
</reference>
<dbReference type="HOGENOM" id="CLU_2563370_0_0_1"/>
<dbReference type="KEGG" id="ptm:GSPATT00026749001"/>
<gene>
    <name evidence="1" type="ORF">GSPATT00026749001</name>
</gene>
<evidence type="ECO:0000313" key="1">
    <source>
        <dbReference type="EMBL" id="CAK94425.1"/>
    </source>
</evidence>
<accession>A0EGI4</accession>
<name>A0EGI4_PARTE</name>
<dbReference type="RefSeq" id="XP_001461798.1">
    <property type="nucleotide sequence ID" value="XM_001461761.2"/>
</dbReference>
<evidence type="ECO:0000313" key="2">
    <source>
        <dbReference type="Proteomes" id="UP000000600"/>
    </source>
</evidence>
<dbReference type="InParanoid" id="A0EGI4"/>
<dbReference type="EMBL" id="CT868677">
    <property type="protein sequence ID" value="CAK94425.1"/>
    <property type="molecule type" value="Genomic_DNA"/>
</dbReference>
<proteinExistence type="predicted"/>
<dbReference type="Proteomes" id="UP000000600">
    <property type="component" value="Unassembled WGS sequence"/>
</dbReference>
<dbReference type="GeneID" id="5047583"/>